<dbReference type="GO" id="GO:0016491">
    <property type="term" value="F:oxidoreductase activity"/>
    <property type="evidence" value="ECO:0007669"/>
    <property type="project" value="UniProtKB-KW"/>
</dbReference>
<keyword evidence="2" id="KW-0560">Oxidoreductase</keyword>
<protein>
    <recommendedName>
        <fullName evidence="3">NmrA-like domain-containing protein</fullName>
    </recommendedName>
</protein>
<proteinExistence type="predicted"/>
<dbReference type="InterPro" id="IPR008030">
    <property type="entry name" value="NmrA-like"/>
</dbReference>
<dbReference type="PANTHER" id="PTHR47706">
    <property type="entry name" value="NMRA-LIKE FAMILY PROTEIN"/>
    <property type="match status" value="1"/>
</dbReference>
<dbReference type="Pfam" id="PF05368">
    <property type="entry name" value="NmrA"/>
    <property type="match status" value="1"/>
</dbReference>
<evidence type="ECO:0000256" key="2">
    <source>
        <dbReference type="ARBA" id="ARBA00023002"/>
    </source>
</evidence>
<comment type="caution">
    <text evidence="4">The sequence shown here is derived from an EMBL/GenBank/DDBJ whole genome shotgun (WGS) entry which is preliminary data.</text>
</comment>
<dbReference type="EMBL" id="MTYH01000107">
    <property type="protein sequence ID" value="PNP38194.1"/>
    <property type="molecule type" value="Genomic_DNA"/>
</dbReference>
<dbReference type="InterPro" id="IPR036291">
    <property type="entry name" value="NAD(P)-bd_dom_sf"/>
</dbReference>
<sequence>MLKPTAILLVGATGTWGGFVTQALAAQSHIFTRIAVYHNTARPTDEAKQAKLEKFRKSGLEIVVGSGYENPEPFHGFDCVMIFAGNHGLHEQPQIIDSAIAGGVRHFYPSEYGADLLVGDNWNQRYYKYKVMTRQHLQKRAAEYPDLGWTYFVLGRLTEWAIISHFGIDNYNAKASIYGTEAGKQSLIGVDDAVAYLLETLKEPIAEIQNGQLLGKKRTYRISGSSPTYKEIFETLERVTGRRYNVTYLEVESASIEEADAKRREDIEQELAASHKLVQGRQGTLVPYPWDNSRFPSIQPRSVEECLRAAFQNRNWRVAYGLN</sequence>
<dbReference type="OrthoDB" id="419598at2759"/>
<dbReference type="SUPFAM" id="SSF51735">
    <property type="entry name" value="NAD(P)-binding Rossmann-fold domains"/>
    <property type="match status" value="1"/>
</dbReference>
<evidence type="ECO:0000256" key="1">
    <source>
        <dbReference type="ARBA" id="ARBA00022857"/>
    </source>
</evidence>
<feature type="domain" description="NmrA-like" evidence="3">
    <location>
        <begin position="6"/>
        <end position="252"/>
    </location>
</feature>
<dbReference type="InterPro" id="IPR051609">
    <property type="entry name" value="NmrA/Isoflavone_reductase-like"/>
</dbReference>
<evidence type="ECO:0000313" key="4">
    <source>
        <dbReference type="EMBL" id="PNP38194.1"/>
    </source>
</evidence>
<keyword evidence="1" id="KW-0521">NADP</keyword>
<evidence type="ECO:0000259" key="3">
    <source>
        <dbReference type="Pfam" id="PF05368"/>
    </source>
</evidence>
<reference evidence="4 5" key="1">
    <citation type="submission" date="2017-02" db="EMBL/GenBank/DDBJ databases">
        <title>Genomes of Trichoderma spp. with biocontrol activity.</title>
        <authorList>
            <person name="Gardiner D."/>
            <person name="Kazan K."/>
            <person name="Vos C."/>
            <person name="Harvey P."/>
        </authorList>
    </citation>
    <scope>NUCLEOTIDE SEQUENCE [LARGE SCALE GENOMIC DNA]</scope>
    <source>
        <strain evidence="4 5">A5MH</strain>
    </source>
</reference>
<evidence type="ECO:0000313" key="5">
    <source>
        <dbReference type="Proteomes" id="UP000236546"/>
    </source>
</evidence>
<organism evidence="4 5">
    <name type="scientific">Trichoderma gamsii</name>
    <dbReference type="NCBI Taxonomy" id="398673"/>
    <lineage>
        <taxon>Eukaryota</taxon>
        <taxon>Fungi</taxon>
        <taxon>Dikarya</taxon>
        <taxon>Ascomycota</taxon>
        <taxon>Pezizomycotina</taxon>
        <taxon>Sordariomycetes</taxon>
        <taxon>Hypocreomycetidae</taxon>
        <taxon>Hypocreales</taxon>
        <taxon>Hypocreaceae</taxon>
        <taxon>Trichoderma</taxon>
    </lineage>
</organism>
<name>A0A2K0SY45_9HYPO</name>
<dbReference type="Gene3D" id="3.40.50.720">
    <property type="entry name" value="NAD(P)-binding Rossmann-like Domain"/>
    <property type="match status" value="1"/>
</dbReference>
<dbReference type="Proteomes" id="UP000236546">
    <property type="component" value="Unassembled WGS sequence"/>
</dbReference>
<dbReference type="PANTHER" id="PTHR47706:SF11">
    <property type="entry name" value="ISOFLAVONE REDUCTASE FAMILY PROTEIN (AFU_ORTHOLOGUE AFUA_1G12510)"/>
    <property type="match status" value="1"/>
</dbReference>
<dbReference type="AlphaFoldDB" id="A0A2K0SY45"/>
<gene>
    <name evidence="4" type="ORF">TGAMA5MH_09884</name>
</gene>
<accession>A0A2K0SY45</accession>
<dbReference type="Gene3D" id="3.90.25.10">
    <property type="entry name" value="UDP-galactose 4-epimerase, domain 1"/>
    <property type="match status" value="1"/>
</dbReference>